<name>A0A0N4Y4F1_NIPBR</name>
<organism evidence="3">
    <name type="scientific">Nippostrongylus brasiliensis</name>
    <name type="common">Rat hookworm</name>
    <dbReference type="NCBI Taxonomy" id="27835"/>
    <lineage>
        <taxon>Eukaryota</taxon>
        <taxon>Metazoa</taxon>
        <taxon>Ecdysozoa</taxon>
        <taxon>Nematoda</taxon>
        <taxon>Chromadorea</taxon>
        <taxon>Rhabditida</taxon>
        <taxon>Rhabditina</taxon>
        <taxon>Rhabditomorpha</taxon>
        <taxon>Strongyloidea</taxon>
        <taxon>Heligmosomidae</taxon>
        <taxon>Nippostrongylus</taxon>
    </lineage>
</organism>
<dbReference type="AlphaFoldDB" id="A0A0N4Y4F1"/>
<dbReference type="Proteomes" id="UP000271162">
    <property type="component" value="Unassembled WGS sequence"/>
</dbReference>
<keyword evidence="2" id="KW-1185">Reference proteome</keyword>
<reference evidence="1 2" key="2">
    <citation type="submission" date="2018-11" db="EMBL/GenBank/DDBJ databases">
        <authorList>
            <consortium name="Pathogen Informatics"/>
        </authorList>
    </citation>
    <scope>NUCLEOTIDE SEQUENCE [LARGE SCALE GENOMIC DNA]</scope>
</reference>
<proteinExistence type="predicted"/>
<dbReference type="WBParaSite" id="NBR_0001077001-mRNA-1">
    <property type="protein sequence ID" value="NBR_0001077001-mRNA-1"/>
    <property type="gene ID" value="NBR_0001077001"/>
</dbReference>
<protein>
    <submittedName>
        <fullName evidence="1 3">Uncharacterized protein</fullName>
    </submittedName>
</protein>
<evidence type="ECO:0000313" key="1">
    <source>
        <dbReference type="EMBL" id="VDL74360.1"/>
    </source>
</evidence>
<sequence length="110" mass="11949">MDSSILTGVRLPAEAEDYDADLFPVGIAAHRGQYLQKQTAPPPSMGVCSGLVRKRFTFAAGMSRSSELTHTLSWYQAYLETVLWNWEPAILEGNGVAQGTSTRFPAAVTS</sequence>
<evidence type="ECO:0000313" key="3">
    <source>
        <dbReference type="WBParaSite" id="NBR_0001077001-mRNA-1"/>
    </source>
</evidence>
<dbReference type="EMBL" id="UYSL01020380">
    <property type="protein sequence ID" value="VDL74360.1"/>
    <property type="molecule type" value="Genomic_DNA"/>
</dbReference>
<gene>
    <name evidence="1" type="ORF">NBR_LOCUS10771</name>
</gene>
<reference evidence="3" key="1">
    <citation type="submission" date="2017-02" db="UniProtKB">
        <authorList>
            <consortium name="WormBaseParasite"/>
        </authorList>
    </citation>
    <scope>IDENTIFICATION</scope>
</reference>
<evidence type="ECO:0000313" key="2">
    <source>
        <dbReference type="Proteomes" id="UP000271162"/>
    </source>
</evidence>
<accession>A0A0N4Y4F1</accession>